<name>A0ABT4QG96_9BACL</name>
<dbReference type="RefSeq" id="WP_269884445.1">
    <property type="nucleotide sequence ID" value="NZ_JAQAGZ010000020.1"/>
</dbReference>
<organism evidence="4 5">
    <name type="scientific">Paenibacillus gyeongsangnamensis</name>
    <dbReference type="NCBI Taxonomy" id="3388067"/>
    <lineage>
        <taxon>Bacteria</taxon>
        <taxon>Bacillati</taxon>
        <taxon>Bacillota</taxon>
        <taxon>Bacilli</taxon>
        <taxon>Bacillales</taxon>
        <taxon>Paenibacillaceae</taxon>
        <taxon>Paenibacillus</taxon>
    </lineage>
</organism>
<comment type="cofactor">
    <cofactor evidence="2">
        <name>a divalent metal cation</name>
        <dbReference type="ChEBI" id="CHEBI:60240"/>
    </cofactor>
</comment>
<dbReference type="SUPFAM" id="SSF56300">
    <property type="entry name" value="Metallo-dependent phosphatases"/>
    <property type="match status" value="1"/>
</dbReference>
<evidence type="ECO:0000313" key="5">
    <source>
        <dbReference type="Proteomes" id="UP001527882"/>
    </source>
</evidence>
<dbReference type="InterPro" id="IPR000979">
    <property type="entry name" value="Phosphodiesterase_MJ0936/Vps29"/>
</dbReference>
<dbReference type="Pfam" id="PF12850">
    <property type="entry name" value="Metallophos_2"/>
    <property type="match status" value="1"/>
</dbReference>
<keyword evidence="2" id="KW-0479">Metal-binding</keyword>
<dbReference type="NCBIfam" id="TIGR00040">
    <property type="entry name" value="yfcE"/>
    <property type="match status" value="1"/>
</dbReference>
<dbReference type="Gene3D" id="3.60.21.10">
    <property type="match status" value="1"/>
</dbReference>
<dbReference type="EC" id="3.1.4.-" evidence="2"/>
<reference evidence="4 5" key="1">
    <citation type="submission" date="2022-12" db="EMBL/GenBank/DDBJ databases">
        <title>Draft genome sequence of Paenibacillus sp. dW9.</title>
        <authorList>
            <person name="Choi E.-W."/>
            <person name="Kim D.-U."/>
        </authorList>
    </citation>
    <scope>NUCLEOTIDE SEQUENCE [LARGE SCALE GENOMIC DNA]</scope>
    <source>
        <strain evidence="5">dW9</strain>
    </source>
</reference>
<evidence type="ECO:0000256" key="1">
    <source>
        <dbReference type="ARBA" id="ARBA00008950"/>
    </source>
</evidence>
<protein>
    <recommendedName>
        <fullName evidence="2">Phosphoesterase</fullName>
        <ecNumber evidence="2">3.1.4.-</ecNumber>
    </recommendedName>
</protein>
<proteinExistence type="inferred from homology"/>
<gene>
    <name evidence="4" type="ORF">O9H85_26645</name>
</gene>
<accession>A0ABT4QG96</accession>
<dbReference type="PANTHER" id="PTHR11124">
    <property type="entry name" value="VACUOLAR SORTING PROTEIN VPS29"/>
    <property type="match status" value="1"/>
</dbReference>
<sequence length="165" mass="17988">MRIGVVSDTHMYSRAKALPAALVRGLVGVDLILHAGDWVDEEVVDLFLAIAPVEAIAGNNDGPSLVRRFGRRKELTLGGKKIGMVHGDGGRQTAETAFHSFKAAPVDLIVFGHSHIPYLERRGGVLLFNPGSPTDKRRQPKYSFGIVTLGETITAEHHYYDSKEA</sequence>
<dbReference type="Proteomes" id="UP001527882">
    <property type="component" value="Unassembled WGS sequence"/>
</dbReference>
<comment type="similarity">
    <text evidence="1 2">Belongs to the metallophosphoesterase superfamily. YfcE family.</text>
</comment>
<dbReference type="InterPro" id="IPR024654">
    <property type="entry name" value="Calcineurin-like_PHP_lpxH"/>
</dbReference>
<evidence type="ECO:0000256" key="2">
    <source>
        <dbReference type="RuleBase" id="RU362039"/>
    </source>
</evidence>
<feature type="domain" description="Calcineurin-like phosphoesterase" evidence="3">
    <location>
        <begin position="1"/>
        <end position="149"/>
    </location>
</feature>
<keyword evidence="5" id="KW-1185">Reference proteome</keyword>
<dbReference type="EMBL" id="JAQAGZ010000020">
    <property type="protein sequence ID" value="MCZ8515913.1"/>
    <property type="molecule type" value="Genomic_DNA"/>
</dbReference>
<dbReference type="InterPro" id="IPR041802">
    <property type="entry name" value="MPP_YfcE"/>
</dbReference>
<evidence type="ECO:0000313" key="4">
    <source>
        <dbReference type="EMBL" id="MCZ8515913.1"/>
    </source>
</evidence>
<evidence type="ECO:0000259" key="3">
    <source>
        <dbReference type="Pfam" id="PF12850"/>
    </source>
</evidence>
<comment type="caution">
    <text evidence="4">The sequence shown here is derived from an EMBL/GenBank/DDBJ whole genome shotgun (WGS) entry which is preliminary data.</text>
</comment>
<dbReference type="CDD" id="cd00841">
    <property type="entry name" value="MPP_YfcE"/>
    <property type="match status" value="1"/>
</dbReference>
<dbReference type="InterPro" id="IPR029052">
    <property type="entry name" value="Metallo-depent_PP-like"/>
</dbReference>